<protein>
    <submittedName>
        <fullName evidence="2">Succinate dehydrogenase</fullName>
    </submittedName>
</protein>
<proteinExistence type="predicted"/>
<dbReference type="InterPro" id="IPR034804">
    <property type="entry name" value="SQR/QFR_C/D"/>
</dbReference>
<evidence type="ECO:0000313" key="3">
    <source>
        <dbReference type="Proteomes" id="UP000269154"/>
    </source>
</evidence>
<dbReference type="Proteomes" id="UP000269154">
    <property type="component" value="Unassembled WGS sequence"/>
</dbReference>
<feature type="non-terminal residue" evidence="2">
    <location>
        <position position="1"/>
    </location>
</feature>
<name>A0A3N6R0Q2_9CYAN</name>
<dbReference type="GO" id="GO:0016020">
    <property type="term" value="C:membrane"/>
    <property type="evidence" value="ECO:0007669"/>
    <property type="project" value="InterPro"/>
</dbReference>
<keyword evidence="1" id="KW-0472">Membrane</keyword>
<organism evidence="2 3">
    <name type="scientific">Okeania hirsuta</name>
    <dbReference type="NCBI Taxonomy" id="1458930"/>
    <lineage>
        <taxon>Bacteria</taxon>
        <taxon>Bacillati</taxon>
        <taxon>Cyanobacteriota</taxon>
        <taxon>Cyanophyceae</taxon>
        <taxon>Oscillatoriophycideae</taxon>
        <taxon>Oscillatoriales</taxon>
        <taxon>Microcoleaceae</taxon>
        <taxon>Okeania</taxon>
    </lineage>
</organism>
<comment type="caution">
    <text evidence="2">The sequence shown here is derived from an EMBL/GenBank/DDBJ whole genome shotgun (WGS) entry which is preliminary data.</text>
</comment>
<dbReference type="EMBL" id="RCBY01000449">
    <property type="protein sequence ID" value="RQH19349.1"/>
    <property type="molecule type" value="Genomic_DNA"/>
</dbReference>
<gene>
    <name evidence="2" type="ORF">D5R40_32555</name>
</gene>
<feature type="transmembrane region" description="Helical" evidence="1">
    <location>
        <begin position="38"/>
        <end position="56"/>
    </location>
</feature>
<keyword evidence="1" id="KW-1133">Transmembrane helix</keyword>
<keyword evidence="1" id="KW-0812">Transmembrane</keyword>
<sequence>HMYQFWLQMKLGNLPMATYDGQEYKDLYKIVAAAYQNIFYVIFYVVSMLVIAFHLWHGFRVHSDWD</sequence>
<evidence type="ECO:0000256" key="1">
    <source>
        <dbReference type="SAM" id="Phobius"/>
    </source>
</evidence>
<dbReference type="AlphaFoldDB" id="A0A3N6R0Q2"/>
<evidence type="ECO:0000313" key="2">
    <source>
        <dbReference type="EMBL" id="RQH19349.1"/>
    </source>
</evidence>
<dbReference type="SUPFAM" id="SSF81343">
    <property type="entry name" value="Fumarate reductase respiratory complex transmembrane subunits"/>
    <property type="match status" value="1"/>
</dbReference>
<keyword evidence="3" id="KW-1185">Reference proteome</keyword>
<reference evidence="2 3" key="1">
    <citation type="journal article" date="2018" name="ACS Chem. Biol.">
        <title>Ketoreductase domain dysfunction expands chemodiversity: malyngamide biosynthesis in the cyanobacterium Okeania hirsuta.</title>
        <authorList>
            <person name="Moss N.A."/>
            <person name="Leao T."/>
            <person name="Rankin M."/>
            <person name="McCullough T.M."/>
            <person name="Qu P."/>
            <person name="Korobeynikov A."/>
            <person name="Smith J.L."/>
            <person name="Gerwick L."/>
            <person name="Gerwick W.H."/>
        </authorList>
    </citation>
    <scope>NUCLEOTIDE SEQUENCE [LARGE SCALE GENOMIC DNA]</scope>
    <source>
        <strain evidence="2 3">PAB10Feb10-1</strain>
    </source>
</reference>
<dbReference type="RefSeq" id="WP_205127794.1">
    <property type="nucleotide sequence ID" value="NZ_CAWOLW010000389.1"/>
</dbReference>
<accession>A0A3N6R0Q2</accession>